<comment type="subcellular location">
    <subcellularLocation>
        <location evidence="1">Nucleus</location>
    </subcellularLocation>
</comment>
<dbReference type="Proteomes" id="UP000694557">
    <property type="component" value="Unassembled WGS sequence"/>
</dbReference>
<dbReference type="PANTHER" id="PTHR24404:SF110">
    <property type="entry name" value="C2H2-TYPE DOMAIN-CONTAINING PROTEIN"/>
    <property type="match status" value="1"/>
</dbReference>
<accession>A0A8C7CF78</accession>
<dbReference type="GO" id="GO:0006357">
    <property type="term" value="P:regulation of transcription by RNA polymerase II"/>
    <property type="evidence" value="ECO:0007669"/>
    <property type="project" value="TreeGrafter"/>
</dbReference>
<keyword evidence="2" id="KW-0479">Metal-binding</keyword>
<organism evidence="11 12">
    <name type="scientific">Oncorhynchus kisutch</name>
    <name type="common">Coho salmon</name>
    <name type="synonym">Salmo kisutch</name>
    <dbReference type="NCBI Taxonomy" id="8019"/>
    <lineage>
        <taxon>Eukaryota</taxon>
        <taxon>Metazoa</taxon>
        <taxon>Chordata</taxon>
        <taxon>Craniata</taxon>
        <taxon>Vertebrata</taxon>
        <taxon>Euteleostomi</taxon>
        <taxon>Actinopterygii</taxon>
        <taxon>Neopterygii</taxon>
        <taxon>Teleostei</taxon>
        <taxon>Protacanthopterygii</taxon>
        <taxon>Salmoniformes</taxon>
        <taxon>Salmonidae</taxon>
        <taxon>Salmoninae</taxon>
        <taxon>Oncorhynchus</taxon>
    </lineage>
</organism>
<evidence type="ECO:0000259" key="10">
    <source>
        <dbReference type="PROSITE" id="PS50157"/>
    </source>
</evidence>
<dbReference type="SMART" id="SM00355">
    <property type="entry name" value="ZnF_C2H2"/>
    <property type="match status" value="3"/>
</dbReference>
<keyword evidence="3" id="KW-0677">Repeat</keyword>
<dbReference type="Gene3D" id="3.30.160.60">
    <property type="entry name" value="Classic Zinc Finger"/>
    <property type="match status" value="1"/>
</dbReference>
<evidence type="ECO:0000256" key="5">
    <source>
        <dbReference type="ARBA" id="ARBA00022833"/>
    </source>
</evidence>
<name>A0A8C7CF78_ONCKI</name>
<evidence type="ECO:0000256" key="9">
    <source>
        <dbReference type="SAM" id="MobiDB-lite"/>
    </source>
</evidence>
<dbReference type="InterPro" id="IPR013087">
    <property type="entry name" value="Znf_C2H2_type"/>
</dbReference>
<evidence type="ECO:0000256" key="1">
    <source>
        <dbReference type="ARBA" id="ARBA00004123"/>
    </source>
</evidence>
<evidence type="ECO:0000256" key="2">
    <source>
        <dbReference type="ARBA" id="ARBA00022723"/>
    </source>
</evidence>
<dbReference type="GO" id="GO:0008270">
    <property type="term" value="F:zinc ion binding"/>
    <property type="evidence" value="ECO:0007669"/>
    <property type="project" value="UniProtKB-KW"/>
</dbReference>
<dbReference type="PROSITE" id="PS50157">
    <property type="entry name" value="ZINC_FINGER_C2H2_2"/>
    <property type="match status" value="1"/>
</dbReference>
<evidence type="ECO:0000256" key="4">
    <source>
        <dbReference type="ARBA" id="ARBA00022771"/>
    </source>
</evidence>
<dbReference type="SUPFAM" id="SSF57667">
    <property type="entry name" value="beta-beta-alpha zinc fingers"/>
    <property type="match status" value="1"/>
</dbReference>
<feature type="compositionally biased region" description="Polar residues" evidence="9">
    <location>
        <begin position="39"/>
        <end position="49"/>
    </location>
</feature>
<sequence>MQHRENDPKPMGLTPFGTVTHLKGFHIPCVPPDNEKNAYSHNPAMSSHQVGLDSRPPLNPNPTSDLNRSMGKHGSKPSIMSRKTHRCGDCGDCGETFLLKADHQRHVTRAKKRLNECCYCKNRCNSNCKLKAHVQLCHGGKPCTCPVCGKTIKNKGDLFRHKRIHKDERLTVGQLRKWQLSTRRKMIGYGICWSPDHTGDKTMWNRYVQSWPKVLRIFNKVCCFSVFRYFCQMLLWITEV</sequence>
<reference evidence="11" key="2">
    <citation type="submission" date="2025-09" db="UniProtKB">
        <authorList>
            <consortium name="Ensembl"/>
        </authorList>
    </citation>
    <scope>IDENTIFICATION</scope>
</reference>
<feature type="region of interest" description="Disordered" evidence="9">
    <location>
        <begin position="36"/>
        <end position="80"/>
    </location>
</feature>
<dbReference type="GO" id="GO:0003700">
    <property type="term" value="F:DNA-binding transcription factor activity"/>
    <property type="evidence" value="ECO:0007669"/>
    <property type="project" value="TreeGrafter"/>
</dbReference>
<keyword evidence="7" id="KW-0539">Nucleus</keyword>
<dbReference type="GO" id="GO:0000978">
    <property type="term" value="F:RNA polymerase II cis-regulatory region sequence-specific DNA binding"/>
    <property type="evidence" value="ECO:0007669"/>
    <property type="project" value="TreeGrafter"/>
</dbReference>
<evidence type="ECO:0000256" key="6">
    <source>
        <dbReference type="ARBA" id="ARBA00023125"/>
    </source>
</evidence>
<dbReference type="InterPro" id="IPR050589">
    <property type="entry name" value="Ikaros_C2H2-ZF"/>
</dbReference>
<evidence type="ECO:0000256" key="3">
    <source>
        <dbReference type="ARBA" id="ARBA00022737"/>
    </source>
</evidence>
<dbReference type="AlphaFoldDB" id="A0A8C7CF78"/>
<feature type="domain" description="C2H2-type" evidence="10">
    <location>
        <begin position="143"/>
        <end position="170"/>
    </location>
</feature>
<evidence type="ECO:0000256" key="7">
    <source>
        <dbReference type="ARBA" id="ARBA00023242"/>
    </source>
</evidence>
<dbReference type="GO" id="GO:0005634">
    <property type="term" value="C:nucleus"/>
    <property type="evidence" value="ECO:0007669"/>
    <property type="project" value="UniProtKB-SubCell"/>
</dbReference>
<keyword evidence="12" id="KW-1185">Reference proteome</keyword>
<dbReference type="GeneTree" id="ENSGT01000000215975"/>
<dbReference type="Ensembl" id="ENSOKIT00005006097.1">
    <property type="protein sequence ID" value="ENSOKIP00005005719.1"/>
    <property type="gene ID" value="ENSOKIG00005002647.1"/>
</dbReference>
<keyword evidence="5" id="KW-0862">Zinc</keyword>
<dbReference type="InterPro" id="IPR036236">
    <property type="entry name" value="Znf_C2H2_sf"/>
</dbReference>
<evidence type="ECO:0000256" key="8">
    <source>
        <dbReference type="PROSITE-ProRule" id="PRU00042"/>
    </source>
</evidence>
<proteinExistence type="predicted"/>
<dbReference type="PROSITE" id="PS00028">
    <property type="entry name" value="ZINC_FINGER_C2H2_1"/>
    <property type="match status" value="1"/>
</dbReference>
<keyword evidence="4 8" id="KW-0863">Zinc-finger</keyword>
<reference evidence="11" key="1">
    <citation type="submission" date="2025-08" db="UniProtKB">
        <authorList>
            <consortium name="Ensembl"/>
        </authorList>
    </citation>
    <scope>IDENTIFICATION</scope>
</reference>
<keyword evidence="6" id="KW-0238">DNA-binding</keyword>
<protein>
    <recommendedName>
        <fullName evidence="10">C2H2-type domain-containing protein</fullName>
    </recommendedName>
</protein>
<evidence type="ECO:0000313" key="12">
    <source>
        <dbReference type="Proteomes" id="UP000694557"/>
    </source>
</evidence>
<dbReference type="PANTHER" id="PTHR24404">
    <property type="entry name" value="ZINC FINGER PROTEIN"/>
    <property type="match status" value="1"/>
</dbReference>
<evidence type="ECO:0000313" key="11">
    <source>
        <dbReference type="Ensembl" id="ENSOKIP00005005719.1"/>
    </source>
</evidence>